<evidence type="ECO:0000256" key="1">
    <source>
        <dbReference type="SAM" id="SignalP"/>
    </source>
</evidence>
<dbReference type="Proteomes" id="UP000661691">
    <property type="component" value="Unassembled WGS sequence"/>
</dbReference>
<comment type="caution">
    <text evidence="2">The sequence shown here is derived from an EMBL/GenBank/DDBJ whole genome shotgun (WGS) entry which is preliminary data.</text>
</comment>
<accession>A0A926NAX5</accession>
<proteinExistence type="predicted"/>
<evidence type="ECO:0000313" key="2">
    <source>
        <dbReference type="EMBL" id="MBD1372762.1"/>
    </source>
</evidence>
<dbReference type="RefSeq" id="WP_191140288.1">
    <property type="nucleotide sequence ID" value="NZ_JACXAG020000005.1"/>
</dbReference>
<keyword evidence="3" id="KW-1185">Reference proteome</keyword>
<reference evidence="2" key="1">
    <citation type="submission" date="2020-09" db="EMBL/GenBank/DDBJ databases">
        <title>A novel bacterium of genus Hazenella, isolated from South China Sea.</title>
        <authorList>
            <person name="Huang H."/>
            <person name="Mo K."/>
            <person name="Hu Y."/>
        </authorList>
    </citation>
    <scope>NUCLEOTIDE SEQUENCE</scope>
    <source>
        <strain evidence="2">IB182357</strain>
    </source>
</reference>
<feature type="chain" id="PRO_5039125377" evidence="1">
    <location>
        <begin position="29"/>
        <end position="215"/>
    </location>
</feature>
<gene>
    <name evidence="2" type="ORF">IC620_10375</name>
</gene>
<keyword evidence="1" id="KW-0732">Signal</keyword>
<dbReference type="AlphaFoldDB" id="A0A926NAX5"/>
<dbReference type="EMBL" id="JACXAH010000013">
    <property type="protein sequence ID" value="MBD1372762.1"/>
    <property type="molecule type" value="Genomic_DNA"/>
</dbReference>
<protein>
    <submittedName>
        <fullName evidence="2">Uncharacterized protein</fullName>
    </submittedName>
</protein>
<sequence>MCIKKIFIGLLTVTILLSSLISVPTTYAKPADGGIVKYKFLAVHKLFTPNDHQSGNVTYYIDETEYDDGIKYSGTLKVKGDSCHYDQNGLATSCWYEGYLVNEYSHELVCETVTVKGVQKYWCPRQGFPEETTRYYAAGQIPAEYIKPTPFTEYGYNYIGDLKLQSCTTSSSGSKNCTYAGWRVRDDLFNCSVVTINGQKYASCRKPHYLAGNQP</sequence>
<organism evidence="2 3">
    <name type="scientific">Polycladospora coralii</name>
    <dbReference type="NCBI Taxonomy" id="2771432"/>
    <lineage>
        <taxon>Bacteria</taxon>
        <taxon>Bacillati</taxon>
        <taxon>Bacillota</taxon>
        <taxon>Bacilli</taxon>
        <taxon>Bacillales</taxon>
        <taxon>Thermoactinomycetaceae</taxon>
        <taxon>Polycladospora</taxon>
    </lineage>
</organism>
<evidence type="ECO:0000313" key="3">
    <source>
        <dbReference type="Proteomes" id="UP000661691"/>
    </source>
</evidence>
<feature type="signal peptide" evidence="1">
    <location>
        <begin position="1"/>
        <end position="28"/>
    </location>
</feature>
<name>A0A926NAX5_9BACL</name>